<dbReference type="NCBIfam" id="NF012211">
    <property type="entry name" value="tand_rpt_95"/>
    <property type="match status" value="5"/>
</dbReference>
<feature type="domain" description="HYR" evidence="3">
    <location>
        <begin position="489"/>
        <end position="576"/>
    </location>
</feature>
<reference evidence="4" key="1">
    <citation type="submission" date="2022-10" db="EMBL/GenBank/DDBJ databases">
        <title>Gaoshiqiia sediminis gen. nov., sp. nov., isolated from coastal sediment.</title>
        <authorList>
            <person name="Yu W.X."/>
            <person name="Mu D.S."/>
            <person name="Du J.Z."/>
            <person name="Liang Y.Q."/>
        </authorList>
    </citation>
    <scope>NUCLEOTIDE SEQUENCE</scope>
    <source>
        <strain evidence="4">A06</strain>
    </source>
</reference>
<protein>
    <submittedName>
        <fullName evidence="4">HYR domain-containing protein</fullName>
    </submittedName>
</protein>
<evidence type="ECO:0000259" key="3">
    <source>
        <dbReference type="PROSITE" id="PS50825"/>
    </source>
</evidence>
<dbReference type="Pfam" id="PF17963">
    <property type="entry name" value="Big_9"/>
    <property type="match status" value="9"/>
</dbReference>
<dbReference type="InterPro" id="IPR013783">
    <property type="entry name" value="Ig-like_fold"/>
</dbReference>
<sequence length="1895" mass="201534">MSDSDAATFTVTSVNDAPVVSNIPDQTISEGNTFTTINLDDYVSDADHADSEISWSYAGNTDLTVSISASRVATITAPSPTWNGNETITFTATDPGLLSDSDAATFTVTSVNDAPVVGDIPGQTIAEGSSFITISLDNYVTDPDNSDSEMTWTATGQSQLTVTISASRVATITAPSAEWNGSETITFTATDPGSLSDSDAATFRVTAINDAPVVSNISDQNISEGNIFSTINLDAYVSDIDNLDSEIIWTASGQSQLSVVISIGRVATITAPSEDWNGSETITFTATDPGSLSDSDAATFTVTAENDAPVVSDIPPQTISEGGSFGTISLDIFVNDPDNADSEITWTYSGNTDLIVTITNRVATITTPSSKWFGVETITFTARDPGGLEGSDAAVFTVNEVPDTTPPTISNCPGNITVTTQAGSPGSCKQTVSWAEPTAIDDEDGLLTTPFSQTHSSGDEFPKGTTTVTYIFKDSAGNESTCSFTVTVVDNTSPVINGCPSNITLYSESGNPSTCSQIYSWTEPTATDNCDGPVVVSSKTHSPGASFPKGTTEVTYTFKDAANNTATCSFTVTVEDNTKPVISGCPNDIIFNTSSGNPSNCNQAVSWAEPTATDNCGGSLSYKSRTHAPGETFNVGTVTPVTYIFEDTDGNQNTCTFNVSVVDNTAPVISDCPEDIIVYSTEETKSASLVTVSWTEPTASDNCEGPVPYKSRSHAPGDEFPKGTTEVTYVFEDSKGNQSTCIFDVTVIDEAAPIISNCPIDITVSTEDGNPVNCAQSVTWTEPTAVDDYDGPVPYFSRTHAPGSAFPEGTTKVVYVFKDSEDNQSSCSFDVTVIDNTAPVISSCPGNVVFYTEDGDPNACLQAVSWTEPAATDNCDGPLAFTSRSHAPGTPFNEGETTVSYTFRDSEGNQATCSFTVTVIDNTPPAISGCPANITVYSDDDETQGSKPVSWIEPTAEDNCDGSLTFVSRSHTPGDVFSKGTTTVTYVFEDSNGNQNTCSFSVTLVDNTAPIISNCPGNITFYSNDGDRSTCSQRVSWTEPTATDSFDGDVPVYSQTQAPGDEFPKGTTQVTYVFRDSEGNESRCSFNLTVVDNTPPAISCAESVTETFRSGSVCSVFVDVPDPVYSDNCGMASAVNSFNNTSNADGNYPVGQTVVFWVFVDVNQNISTCIQTVTVKSSPLALDDVFSVDEDATSRLSVLLNDLDCDNNLLANTLSVVTSPANGTAVINTDGTISYTSSKNYYGPDQFTYQICDADGQCDDAVVSLTVMPKNDPPVAVDDINNTFVDVSVSGNVLTNDYDVDGDVLIPSLLTNPVNGAVVFNSDGSYLYAPNTGYVGEDLFTYQLADGAGGERSATVFITVINDRPTENQSPVANDDILQGQMNLPVSGNVLTNDFDPDGDPLSLNTTPQVAPSAGTLALNADGTFVYTPPTGFTGKVSFKYEVCDPAVVPKCNSAYVNIFIDPNASNNTTVAVDDSYATKINGSVSRNVSRNDYDPQGEETAYTLLDQPAHGSLLFNSDGSFNYQPEVDYSGPDQFTYQVCDTGDPVACDQATVYLNVSGENHRPIAINDYFIWTDELANILDNDYDPDGDPVTANTVVVLAPEHGTVILTADGTFTYTPDAFYFGKDSFIYEVCDDAFPALCAQAKVVLVLDTDGDGIDDFADIDDDNDGILDVDEMDELGNDIHSDDDGIPDRLDPDSDNDSLSDSYEAQGAAAYRPPSGVDSNGNGWDDVYDPESGGTPIVLIDTDGNGVSDFQDADDDNDGMLSIDEDGNSDDDLLNDDCNSNGVPDYLDPELCDILIPNAFSPNNDGVNDFYRVRGLHNFPNARLEVYNRWGVRVFEKEQFGNIQVHGEPDAWWDGRDQVSGKILPAGTYLFILVLDSSNVQKGIIYINR</sequence>
<evidence type="ECO:0000256" key="1">
    <source>
        <dbReference type="ARBA" id="ARBA00022737"/>
    </source>
</evidence>
<feature type="compositionally biased region" description="Acidic residues" evidence="2">
    <location>
        <begin position="1757"/>
        <end position="1775"/>
    </location>
</feature>
<evidence type="ECO:0000256" key="2">
    <source>
        <dbReference type="SAM" id="MobiDB-lite"/>
    </source>
</evidence>
<dbReference type="InterPro" id="IPR003410">
    <property type="entry name" value="HYR_dom"/>
</dbReference>
<feature type="domain" description="HYR" evidence="3">
    <location>
        <begin position="577"/>
        <end position="661"/>
    </location>
</feature>
<feature type="domain" description="HYR" evidence="3">
    <location>
        <begin position="1007"/>
        <end position="1092"/>
    </location>
</feature>
<evidence type="ECO:0000313" key="4">
    <source>
        <dbReference type="EMBL" id="MCW0484269.1"/>
    </source>
</evidence>
<dbReference type="Proteomes" id="UP001163821">
    <property type="component" value="Unassembled WGS sequence"/>
</dbReference>
<organism evidence="4 5">
    <name type="scientific">Gaoshiqia sediminis</name>
    <dbReference type="NCBI Taxonomy" id="2986998"/>
    <lineage>
        <taxon>Bacteria</taxon>
        <taxon>Pseudomonadati</taxon>
        <taxon>Bacteroidota</taxon>
        <taxon>Bacteroidia</taxon>
        <taxon>Marinilabiliales</taxon>
        <taxon>Prolixibacteraceae</taxon>
        <taxon>Gaoshiqia</taxon>
    </lineage>
</organism>
<dbReference type="NCBIfam" id="TIGR04131">
    <property type="entry name" value="Bac_Flav_CTERM"/>
    <property type="match status" value="1"/>
</dbReference>
<dbReference type="Pfam" id="PF02494">
    <property type="entry name" value="HYR"/>
    <property type="match status" value="9"/>
</dbReference>
<dbReference type="Gene3D" id="2.60.40.10">
    <property type="entry name" value="Immunoglobulins"/>
    <property type="match status" value="10"/>
</dbReference>
<comment type="caution">
    <text evidence="4">The sequence shown here is derived from an EMBL/GenBank/DDBJ whole genome shotgun (WGS) entry which is preliminary data.</text>
</comment>
<dbReference type="InterPro" id="IPR018247">
    <property type="entry name" value="EF_Hand_1_Ca_BS"/>
</dbReference>
<feature type="region of interest" description="Disordered" evidence="2">
    <location>
        <begin position="1681"/>
        <end position="1775"/>
    </location>
</feature>
<feature type="domain" description="HYR" evidence="3">
    <location>
        <begin position="750"/>
        <end position="835"/>
    </location>
</feature>
<feature type="domain" description="HYR" evidence="3">
    <location>
        <begin position="836"/>
        <end position="919"/>
    </location>
</feature>
<dbReference type="Gene3D" id="2.60.40.3440">
    <property type="match status" value="5"/>
</dbReference>
<keyword evidence="5" id="KW-1185">Reference proteome</keyword>
<dbReference type="PANTHER" id="PTHR24273:SF32">
    <property type="entry name" value="HYALIN"/>
    <property type="match status" value="1"/>
</dbReference>
<feature type="domain" description="HYR" evidence="3">
    <location>
        <begin position="662"/>
        <end position="749"/>
    </location>
</feature>
<dbReference type="PROSITE" id="PS00018">
    <property type="entry name" value="EF_HAND_1"/>
    <property type="match status" value="1"/>
</dbReference>
<dbReference type="Pfam" id="PF13585">
    <property type="entry name" value="CHU_C"/>
    <property type="match status" value="1"/>
</dbReference>
<proteinExistence type="predicted"/>
<keyword evidence="1" id="KW-0677">Repeat</keyword>
<gene>
    <name evidence="4" type="ORF">N2K84_16120</name>
</gene>
<feature type="region of interest" description="Disordered" evidence="2">
    <location>
        <begin position="700"/>
        <end position="719"/>
    </location>
</feature>
<dbReference type="PANTHER" id="PTHR24273">
    <property type="entry name" value="FI04643P-RELATED"/>
    <property type="match status" value="1"/>
</dbReference>
<dbReference type="PROSITE" id="PS50825">
    <property type="entry name" value="HYR"/>
    <property type="match status" value="9"/>
</dbReference>
<feature type="compositionally biased region" description="Basic and acidic residues" evidence="2">
    <location>
        <begin position="1683"/>
        <end position="1698"/>
    </location>
</feature>
<evidence type="ECO:0000313" key="5">
    <source>
        <dbReference type="Proteomes" id="UP001163821"/>
    </source>
</evidence>
<name>A0AA41Y8Z0_9BACT</name>
<feature type="domain" description="HYR" evidence="3">
    <location>
        <begin position="1093"/>
        <end position="1177"/>
    </location>
</feature>
<feature type="domain" description="HYR" evidence="3">
    <location>
        <begin position="920"/>
        <end position="1006"/>
    </location>
</feature>
<feature type="domain" description="HYR" evidence="3">
    <location>
        <begin position="402"/>
        <end position="488"/>
    </location>
</feature>
<dbReference type="RefSeq" id="WP_282592862.1">
    <property type="nucleotide sequence ID" value="NZ_JAPAAF010000032.1"/>
</dbReference>
<dbReference type="EMBL" id="JAPAAF010000032">
    <property type="protein sequence ID" value="MCW0484269.1"/>
    <property type="molecule type" value="Genomic_DNA"/>
</dbReference>
<dbReference type="InterPro" id="IPR026341">
    <property type="entry name" value="T9SS_type_B"/>
</dbReference>
<accession>A0AA41Y8Z0</accession>